<reference evidence="6 7" key="1">
    <citation type="journal article" date="2016" name="PLoS ONE">
        <title>The Identification of Novel Diagnostic Marker Genes for the Detection of Beer Spoiling Pediococcus damnosus Strains Using the BlAst Diagnostic Gene findEr.</title>
        <authorList>
            <person name="Behr J."/>
            <person name="Geissler A.J."/>
            <person name="Schmid J."/>
            <person name="Zehe A."/>
            <person name="Vogel R.F."/>
        </authorList>
    </citation>
    <scope>NUCLEOTIDE SEQUENCE [LARGE SCALE GENOMIC DNA]</scope>
    <source>
        <strain evidence="4 7">TMW 2.1533</strain>
        <strain evidence="5 6">TMW 2.1535</strain>
    </source>
</reference>
<feature type="transmembrane region" description="Helical" evidence="2">
    <location>
        <begin position="139"/>
        <end position="161"/>
    </location>
</feature>
<accession>A0A143A916</accession>
<feature type="transmembrane region" description="Helical" evidence="2">
    <location>
        <begin position="211"/>
        <end position="232"/>
    </location>
</feature>
<feature type="transmembrane region" description="Helical" evidence="2">
    <location>
        <begin position="181"/>
        <end position="199"/>
    </location>
</feature>
<evidence type="ECO:0000313" key="4">
    <source>
        <dbReference type="EMBL" id="AMV63348.1"/>
    </source>
</evidence>
<dbReference type="KEGG" id="pdm:ADU72_0806"/>
<feature type="domain" description="CAAX prenyl protease 2/Lysostaphin resistance protein A-like" evidence="3">
    <location>
        <begin position="256"/>
        <end position="353"/>
    </location>
</feature>
<dbReference type="OrthoDB" id="2319903at2"/>
<evidence type="ECO:0000256" key="1">
    <source>
        <dbReference type="ARBA" id="ARBA00009067"/>
    </source>
</evidence>
<evidence type="ECO:0000313" key="7">
    <source>
        <dbReference type="Proteomes" id="UP000076405"/>
    </source>
</evidence>
<keyword evidence="6" id="KW-1185">Reference proteome</keyword>
<organism evidence="4 7">
    <name type="scientific">Pediococcus damnosus</name>
    <dbReference type="NCBI Taxonomy" id="51663"/>
    <lineage>
        <taxon>Bacteria</taxon>
        <taxon>Bacillati</taxon>
        <taxon>Bacillota</taxon>
        <taxon>Bacilli</taxon>
        <taxon>Lactobacillales</taxon>
        <taxon>Lactobacillaceae</taxon>
        <taxon>Pediococcus</taxon>
    </lineage>
</organism>
<comment type="similarity">
    <text evidence="1">Belongs to the UPF0177 family.</text>
</comment>
<feature type="transmembrane region" description="Helical" evidence="2">
    <location>
        <begin position="79"/>
        <end position="101"/>
    </location>
</feature>
<dbReference type="AlphaFoldDB" id="A0A143A916"/>
<dbReference type="InterPro" id="IPR003675">
    <property type="entry name" value="Rce1/LyrA-like_dom"/>
</dbReference>
<dbReference type="Pfam" id="PF02517">
    <property type="entry name" value="Rce1-like"/>
    <property type="match status" value="1"/>
</dbReference>
<keyword evidence="2" id="KW-0812">Transmembrane</keyword>
<evidence type="ECO:0000259" key="3">
    <source>
        <dbReference type="Pfam" id="PF02517"/>
    </source>
</evidence>
<feature type="transmembrane region" description="Helical" evidence="2">
    <location>
        <begin position="40"/>
        <end position="58"/>
    </location>
</feature>
<dbReference type="Proteomes" id="UP000076405">
    <property type="component" value="Chromosome"/>
</dbReference>
<evidence type="ECO:0000313" key="6">
    <source>
        <dbReference type="Proteomes" id="UP000076244"/>
    </source>
</evidence>
<name>A0A143A916_9LACO</name>
<keyword evidence="2" id="KW-0472">Membrane</keyword>
<sequence>MVNNLSVKYVRVLKQWYMWQLGSMLLAFCLTFFWEPFGPTRLVEVIFGLLAVIFGIGIPFEKPFRTDQKIRRGLRKCNYYFQSVIQLLLLPLGLAAFTLIFHKVLLINYPILAVLALLYLLVMYLPVAYYVLVNIQSYIGRIILILVIIFETLGSGSLLSLMYTRPNEIGSVLQTIDMSGIMNAFAFMITVGFLMYLWGFKQPGFRISRHVNWVIMSFVIVLLLAIVVWNAFGSGDKLSNMFTSFDFSPGHFSLKVILSALETISEEWAFRFAVLFLSLRAFSKRKNQFVWVVVINGILFGLWHASNVLAGQAVNATLNQMIFAVGLGMLFAAVYLYTQSIAVTMITHFLLDVSAFSYMNGNFLMSSPDGFDWVETWILFVVTVTVAMFLITGKRKQSIQKSLVYQ</sequence>
<protein>
    <recommendedName>
        <fullName evidence="3">CAAX prenyl protease 2/Lysostaphin resistance protein A-like domain-containing protein</fullName>
    </recommendedName>
</protein>
<gene>
    <name evidence="4" type="ORF">ADU70_1882</name>
    <name evidence="5" type="ORF">ADU72_0806</name>
</gene>
<evidence type="ECO:0000313" key="5">
    <source>
        <dbReference type="EMBL" id="AMV66751.1"/>
    </source>
</evidence>
<feature type="transmembrane region" description="Helical" evidence="2">
    <location>
        <begin position="318"/>
        <end position="337"/>
    </location>
</feature>
<dbReference type="EMBL" id="CP012288">
    <property type="protein sequence ID" value="AMV66751.1"/>
    <property type="molecule type" value="Genomic_DNA"/>
</dbReference>
<dbReference type="GO" id="GO:0080120">
    <property type="term" value="P:CAAX-box protein maturation"/>
    <property type="evidence" value="ECO:0007669"/>
    <property type="project" value="UniProtKB-ARBA"/>
</dbReference>
<keyword evidence="2" id="KW-1133">Transmembrane helix</keyword>
<feature type="transmembrane region" description="Helical" evidence="2">
    <location>
        <begin position="16"/>
        <end position="34"/>
    </location>
</feature>
<feature type="transmembrane region" description="Helical" evidence="2">
    <location>
        <begin position="107"/>
        <end position="132"/>
    </location>
</feature>
<proteinExistence type="inferred from homology"/>
<feature type="transmembrane region" description="Helical" evidence="2">
    <location>
        <begin position="377"/>
        <end position="393"/>
    </location>
</feature>
<dbReference type="RefSeq" id="WP_046871072.1">
    <property type="nucleotide sequence ID" value="NZ_BAAAXI010000164.1"/>
</dbReference>
<dbReference type="Proteomes" id="UP000076244">
    <property type="component" value="Chromosome"/>
</dbReference>
<dbReference type="GO" id="GO:0004175">
    <property type="term" value="F:endopeptidase activity"/>
    <property type="evidence" value="ECO:0007669"/>
    <property type="project" value="UniProtKB-ARBA"/>
</dbReference>
<dbReference type="EMBL" id="CP012275">
    <property type="protein sequence ID" value="AMV63348.1"/>
    <property type="molecule type" value="Genomic_DNA"/>
</dbReference>
<evidence type="ECO:0000256" key="2">
    <source>
        <dbReference type="SAM" id="Phobius"/>
    </source>
</evidence>
<feature type="transmembrane region" description="Helical" evidence="2">
    <location>
        <begin position="289"/>
        <end position="306"/>
    </location>
</feature>
<dbReference type="GeneID" id="57276917"/>